<gene>
    <name evidence="1" type="ORF">RCZ01_17150</name>
</gene>
<dbReference type="AlphaFoldDB" id="A0A5M4B9Z0"/>
<name>A0A5M4B9Z0_9FLAO</name>
<sequence length="76" mass="9067">MRKSVKIFRLLCEKLYISKKYFAPTLKTYVLDELRCTLVLKTNILAKKPPSKEPKPQCFKLLFKKSLNKFYVFYGK</sequence>
<comment type="caution">
    <text evidence="1">The sequence shown here is derived from an EMBL/GenBank/DDBJ whole genome shotgun (WGS) entry which is preliminary data.</text>
</comment>
<accession>A0A5M4B9Z0</accession>
<organism evidence="1 2">
    <name type="scientific">Capnocytophaga felis</name>
    <dbReference type="NCBI Taxonomy" id="2267611"/>
    <lineage>
        <taxon>Bacteria</taxon>
        <taxon>Pseudomonadati</taxon>
        <taxon>Bacteroidota</taxon>
        <taxon>Flavobacteriia</taxon>
        <taxon>Flavobacteriales</taxon>
        <taxon>Flavobacteriaceae</taxon>
        <taxon>Capnocytophaga</taxon>
    </lineage>
</organism>
<keyword evidence="2" id="KW-1185">Reference proteome</keyword>
<dbReference type="EMBL" id="BLBC01000011">
    <property type="protein sequence ID" value="GET46413.1"/>
    <property type="molecule type" value="Genomic_DNA"/>
</dbReference>
<reference evidence="2" key="1">
    <citation type="journal article" date="2020" name="Int. J. Syst. Evol. Microbiol.">
        <title>Capnocytophaga felis sp. nov. isolated from the feline oral cavity.</title>
        <authorList>
            <person name="Suzuki M."/>
            <person name="Umeda K."/>
            <person name="Kimura M."/>
            <person name="Imaoka K."/>
            <person name="Morikawa S."/>
            <person name="Maeda K."/>
        </authorList>
    </citation>
    <scope>NUCLEOTIDE SEQUENCE [LARGE SCALE GENOMIC DNA]</scope>
    <source>
        <strain evidence="2">KC07070</strain>
    </source>
</reference>
<evidence type="ECO:0000313" key="2">
    <source>
        <dbReference type="Proteomes" id="UP000398217"/>
    </source>
</evidence>
<evidence type="ECO:0000313" key="1">
    <source>
        <dbReference type="EMBL" id="GET46413.1"/>
    </source>
</evidence>
<protein>
    <submittedName>
        <fullName evidence="1">Uncharacterized protein</fullName>
    </submittedName>
</protein>
<dbReference type="Proteomes" id="UP000398217">
    <property type="component" value="Unassembled WGS sequence"/>
</dbReference>
<proteinExistence type="predicted"/>